<dbReference type="SUPFAM" id="SSF53756">
    <property type="entry name" value="UDP-Glycosyltransferase/glycogen phosphorylase"/>
    <property type="match status" value="1"/>
</dbReference>
<reference evidence="3 4" key="1">
    <citation type="submission" date="2014-01" db="EMBL/GenBank/DDBJ databases">
        <title>Comparative genomics of Fusobacterium necrophorum wild isolates.</title>
        <authorList>
            <person name="Kittichotirat W."/>
            <person name="Bumgarner R.E."/>
            <person name="Lawrence P."/>
        </authorList>
    </citation>
    <scope>NUCLEOTIDE SEQUENCE [LARGE SCALE GENOMIC DNA]</scope>
    <source>
        <strain evidence="3 4">DJ-2</strain>
    </source>
</reference>
<comment type="caution">
    <text evidence="3">The sequence shown here is derived from an EMBL/GenBank/DDBJ whole genome shotgun (WGS) entry which is preliminary data.</text>
</comment>
<dbReference type="EMBL" id="JAAH01000024">
    <property type="protein sequence ID" value="KDE73219.1"/>
    <property type="molecule type" value="Genomic_DNA"/>
</dbReference>
<evidence type="ECO:0000259" key="1">
    <source>
        <dbReference type="Pfam" id="PF00534"/>
    </source>
</evidence>
<dbReference type="Gene3D" id="3.40.50.2000">
    <property type="entry name" value="Glycogen Phosphorylase B"/>
    <property type="match status" value="2"/>
</dbReference>
<gene>
    <name evidence="3" type="ORF">FUSO8_02130</name>
</gene>
<dbReference type="InterPro" id="IPR001296">
    <property type="entry name" value="Glyco_trans_1"/>
</dbReference>
<dbReference type="Proteomes" id="UP000027058">
    <property type="component" value="Unassembled WGS sequence"/>
</dbReference>
<dbReference type="Pfam" id="PF13477">
    <property type="entry name" value="Glyco_trans_4_2"/>
    <property type="match status" value="1"/>
</dbReference>
<evidence type="ECO:0000313" key="3">
    <source>
        <dbReference type="EMBL" id="KDE73219.1"/>
    </source>
</evidence>
<evidence type="ECO:0000313" key="4">
    <source>
        <dbReference type="Proteomes" id="UP000027058"/>
    </source>
</evidence>
<organism evidence="3 4">
    <name type="scientific">Fusobacterium necrophorum DJ-2</name>
    <dbReference type="NCBI Taxonomy" id="1441737"/>
    <lineage>
        <taxon>Bacteria</taxon>
        <taxon>Fusobacteriati</taxon>
        <taxon>Fusobacteriota</taxon>
        <taxon>Fusobacteriia</taxon>
        <taxon>Fusobacteriales</taxon>
        <taxon>Fusobacteriaceae</taxon>
        <taxon>Fusobacterium</taxon>
    </lineage>
</organism>
<dbReference type="GO" id="GO:0016757">
    <property type="term" value="F:glycosyltransferase activity"/>
    <property type="evidence" value="ECO:0007669"/>
    <property type="project" value="InterPro"/>
</dbReference>
<dbReference type="RefSeq" id="WP_035904563.1">
    <property type="nucleotide sequence ID" value="NZ_JAAH01000024.1"/>
</dbReference>
<dbReference type="Pfam" id="PF00534">
    <property type="entry name" value="Glycos_transf_1"/>
    <property type="match status" value="1"/>
</dbReference>
<evidence type="ECO:0000259" key="2">
    <source>
        <dbReference type="Pfam" id="PF13477"/>
    </source>
</evidence>
<dbReference type="AlphaFoldDB" id="A0AB73C5H9"/>
<proteinExistence type="predicted"/>
<feature type="domain" description="Glycosyltransferase subfamily 4-like N-terminal" evidence="2">
    <location>
        <begin position="53"/>
        <end position="155"/>
    </location>
</feature>
<sequence>MKKALIVASTASMILQFNIDNITLLRELGYTVEVACNFEEGNTCSFDQIEYLKKTLNRLHIKFHQIEFLRIPFKIQNFRAYRRIKNLLNKENYSLVHCHSPIGGVILRLAARKKKIKVIYTAHGFHFYRGASWKTWWIYYPIEKILSYYTDILITLNHEDYENAQSFFMKKLMYIPGIGIDTEKYQASEDTKEEKRKELTFHTTDIILCSIGELTARKNHKIILQALFKLNNKNIHYMIIGQGRLKQALYDLVKKLKLESQVHFLGYRTDIKELLSISDLYVFPSIQEGLPVALMEAMATGLPIIASNIRGNRDLIQNGRNGFLVENKIEEYSLKIVELMENPQLRKKISEQAKKDSVQYDRKRIKRMMKKAYESEDL</sequence>
<accession>A0AB73C5H9</accession>
<dbReference type="PANTHER" id="PTHR12526">
    <property type="entry name" value="GLYCOSYLTRANSFERASE"/>
    <property type="match status" value="1"/>
</dbReference>
<feature type="domain" description="Glycosyl transferase family 1" evidence="1">
    <location>
        <begin position="192"/>
        <end position="355"/>
    </location>
</feature>
<protein>
    <recommendedName>
        <fullName evidence="5">Glycosyl transferase</fullName>
    </recommendedName>
</protein>
<evidence type="ECO:0008006" key="5">
    <source>
        <dbReference type="Google" id="ProtNLM"/>
    </source>
</evidence>
<dbReference type="CDD" id="cd03808">
    <property type="entry name" value="GT4_CapM-like"/>
    <property type="match status" value="1"/>
</dbReference>
<name>A0AB73C5H9_9FUSO</name>
<dbReference type="PANTHER" id="PTHR12526:SF630">
    <property type="entry name" value="GLYCOSYLTRANSFERASE"/>
    <property type="match status" value="1"/>
</dbReference>
<dbReference type="InterPro" id="IPR028098">
    <property type="entry name" value="Glyco_trans_4-like_N"/>
</dbReference>